<name>A0A7M2WRW1_9BACT</name>
<dbReference type="NCBIfam" id="TIGR03654">
    <property type="entry name" value="L6_bact"/>
    <property type="match status" value="1"/>
</dbReference>
<keyword evidence="1 3" id="KW-0689">Ribosomal protein</keyword>
<dbReference type="PROSITE" id="PS00525">
    <property type="entry name" value="RIBOSOMAL_L6_1"/>
    <property type="match status" value="1"/>
</dbReference>
<dbReference type="EMBL" id="CP063458">
    <property type="protein sequence ID" value="QOV88216.1"/>
    <property type="molecule type" value="Genomic_DNA"/>
</dbReference>
<dbReference type="InterPro" id="IPR000702">
    <property type="entry name" value="Ribosomal_uL6-like"/>
</dbReference>
<keyword evidence="2 3" id="KW-0687">Ribonucleoprotein</keyword>
<evidence type="ECO:0000259" key="6">
    <source>
        <dbReference type="Pfam" id="PF00347"/>
    </source>
</evidence>
<dbReference type="GO" id="GO:0022625">
    <property type="term" value="C:cytosolic large ribosomal subunit"/>
    <property type="evidence" value="ECO:0007669"/>
    <property type="project" value="UniProtKB-UniRule"/>
</dbReference>
<dbReference type="RefSeq" id="WP_206291189.1">
    <property type="nucleotide sequence ID" value="NZ_CP063458.1"/>
</dbReference>
<dbReference type="InterPro" id="IPR002358">
    <property type="entry name" value="Ribosomal_uL6_CS"/>
</dbReference>
<keyword evidence="3 5" id="KW-0694">RNA-binding</keyword>
<keyword evidence="3 5" id="KW-0699">rRNA-binding</keyword>
<dbReference type="GO" id="GO:0002181">
    <property type="term" value="P:cytoplasmic translation"/>
    <property type="evidence" value="ECO:0007669"/>
    <property type="project" value="TreeGrafter"/>
</dbReference>
<dbReference type="Pfam" id="PF00347">
    <property type="entry name" value="Ribosomal_L6"/>
    <property type="match status" value="2"/>
</dbReference>
<dbReference type="HAMAP" id="MF_01365_B">
    <property type="entry name" value="Ribosomal_uL6_B"/>
    <property type="match status" value="1"/>
</dbReference>
<comment type="subunit">
    <text evidence="3">Part of the 50S ribosomal subunit.</text>
</comment>
<dbReference type="Gene3D" id="3.90.930.12">
    <property type="entry name" value="Ribosomal protein L6, alpha-beta domain"/>
    <property type="match status" value="2"/>
</dbReference>
<comment type="function">
    <text evidence="3 5">This protein binds to the 23S rRNA, and is important in its secondary structure. It is located near the subunit interface in the base of the L7/L12 stalk, and near the tRNA binding site of the peptidyltransferase center.</text>
</comment>
<dbReference type="PANTHER" id="PTHR11655:SF14">
    <property type="entry name" value="LARGE RIBOSOMAL SUBUNIT PROTEIN UL6M"/>
    <property type="match status" value="1"/>
</dbReference>
<dbReference type="Proteomes" id="UP000593765">
    <property type="component" value="Chromosome"/>
</dbReference>
<reference evidence="7 8" key="1">
    <citation type="submission" date="2020-10" db="EMBL/GenBank/DDBJ databases">
        <title>Wide distribution of Phycisphaera-like planctomycetes from WD2101 soil group in peatlands and genome analysis of the first cultivated representative.</title>
        <authorList>
            <person name="Dedysh S.N."/>
            <person name="Beletsky A.V."/>
            <person name="Ivanova A."/>
            <person name="Kulichevskaya I.S."/>
            <person name="Suzina N.E."/>
            <person name="Philippov D.A."/>
            <person name="Rakitin A.L."/>
            <person name="Mardanov A.V."/>
            <person name="Ravin N.V."/>
        </authorList>
    </citation>
    <scope>NUCLEOTIDE SEQUENCE [LARGE SCALE GENOMIC DNA]</scope>
    <source>
        <strain evidence="7 8">M1803</strain>
    </source>
</reference>
<dbReference type="PRINTS" id="PR00059">
    <property type="entry name" value="RIBOSOMALL6"/>
</dbReference>
<dbReference type="InterPro" id="IPR019906">
    <property type="entry name" value="Ribosomal_uL6_bac-type"/>
</dbReference>
<keyword evidence="8" id="KW-1185">Reference proteome</keyword>
<organism evidence="7 8">
    <name type="scientific">Humisphaera borealis</name>
    <dbReference type="NCBI Taxonomy" id="2807512"/>
    <lineage>
        <taxon>Bacteria</taxon>
        <taxon>Pseudomonadati</taxon>
        <taxon>Planctomycetota</taxon>
        <taxon>Phycisphaerae</taxon>
        <taxon>Tepidisphaerales</taxon>
        <taxon>Tepidisphaeraceae</taxon>
        <taxon>Humisphaera</taxon>
    </lineage>
</organism>
<dbReference type="GO" id="GO:0003735">
    <property type="term" value="F:structural constituent of ribosome"/>
    <property type="evidence" value="ECO:0007669"/>
    <property type="project" value="UniProtKB-UniRule"/>
</dbReference>
<feature type="domain" description="Large ribosomal subunit protein uL6 alpha-beta" evidence="6">
    <location>
        <begin position="90"/>
        <end position="162"/>
    </location>
</feature>
<evidence type="ECO:0000313" key="7">
    <source>
        <dbReference type="EMBL" id="QOV88216.1"/>
    </source>
</evidence>
<dbReference type="PIRSF" id="PIRSF002162">
    <property type="entry name" value="Ribosomal_L6"/>
    <property type="match status" value="1"/>
</dbReference>
<gene>
    <name evidence="3 7" type="primary">rplF</name>
    <name evidence="7" type="ORF">IPV69_18415</name>
</gene>
<proteinExistence type="inferred from homology"/>
<evidence type="ECO:0000256" key="3">
    <source>
        <dbReference type="HAMAP-Rule" id="MF_01365"/>
    </source>
</evidence>
<evidence type="ECO:0000313" key="8">
    <source>
        <dbReference type="Proteomes" id="UP000593765"/>
    </source>
</evidence>
<dbReference type="KEGG" id="hbs:IPV69_18415"/>
<sequence length="181" mass="19235">MSRLGKKPVAIGKAKVTINGQKVNVEGAKGKLEITVHPLITVKLEGAELVVTRPNDERQSKALHGLTRALLANMVEGATTGYKKTLEIQGVGYKAEMKGKNLVLSVGFANPVTMPVPANVQLALEGAKMHITGADKQAVGQFAAEIRKVRKPEPYKGKGIRYEGEQVKIKPGKAFAGAGAK</sequence>
<evidence type="ECO:0000256" key="4">
    <source>
        <dbReference type="RuleBase" id="RU003869"/>
    </source>
</evidence>
<feature type="domain" description="Large ribosomal subunit protein uL6 alpha-beta" evidence="6">
    <location>
        <begin position="14"/>
        <end position="80"/>
    </location>
</feature>
<comment type="similarity">
    <text evidence="3 4">Belongs to the universal ribosomal protein uL6 family.</text>
</comment>
<dbReference type="InterPro" id="IPR020040">
    <property type="entry name" value="Ribosomal_uL6_a/b-dom"/>
</dbReference>
<dbReference type="AlphaFoldDB" id="A0A7M2WRW1"/>
<evidence type="ECO:0000256" key="5">
    <source>
        <dbReference type="RuleBase" id="RU003870"/>
    </source>
</evidence>
<dbReference type="InterPro" id="IPR036789">
    <property type="entry name" value="Ribosomal_uL6-like_a/b-dom_sf"/>
</dbReference>
<dbReference type="PANTHER" id="PTHR11655">
    <property type="entry name" value="60S/50S RIBOSOMAL PROTEIN L6/L9"/>
    <property type="match status" value="1"/>
</dbReference>
<evidence type="ECO:0000256" key="2">
    <source>
        <dbReference type="ARBA" id="ARBA00023274"/>
    </source>
</evidence>
<accession>A0A7M2WRW1</accession>
<evidence type="ECO:0000256" key="1">
    <source>
        <dbReference type="ARBA" id="ARBA00022980"/>
    </source>
</evidence>
<dbReference type="GO" id="GO:0019843">
    <property type="term" value="F:rRNA binding"/>
    <property type="evidence" value="ECO:0007669"/>
    <property type="project" value="UniProtKB-UniRule"/>
</dbReference>
<dbReference type="SUPFAM" id="SSF56053">
    <property type="entry name" value="Ribosomal protein L6"/>
    <property type="match status" value="2"/>
</dbReference>
<protein>
    <recommendedName>
        <fullName evidence="3">Large ribosomal subunit protein uL6</fullName>
    </recommendedName>
</protein>